<feature type="short sequence motif" description="DGA/G" evidence="4">
    <location>
        <begin position="156"/>
        <end position="158"/>
    </location>
</feature>
<dbReference type="EMBL" id="QLST01000001">
    <property type="protein sequence ID" value="RBA29979.1"/>
    <property type="molecule type" value="Genomic_DNA"/>
</dbReference>
<dbReference type="InterPro" id="IPR016035">
    <property type="entry name" value="Acyl_Trfase/lysoPLipase"/>
</dbReference>
<evidence type="ECO:0000256" key="1">
    <source>
        <dbReference type="ARBA" id="ARBA00022801"/>
    </source>
</evidence>
<dbReference type="InterPro" id="IPR002641">
    <property type="entry name" value="PNPLA_dom"/>
</dbReference>
<dbReference type="PROSITE" id="PS51635">
    <property type="entry name" value="PNPLA"/>
    <property type="match status" value="1"/>
</dbReference>
<evidence type="ECO:0000313" key="6">
    <source>
        <dbReference type="EMBL" id="RBA29979.1"/>
    </source>
</evidence>
<dbReference type="Gene3D" id="3.40.1090.10">
    <property type="entry name" value="Cytosolic phospholipase A2 catalytic domain"/>
    <property type="match status" value="2"/>
</dbReference>
<protein>
    <submittedName>
        <fullName evidence="6">Patatin</fullName>
    </submittedName>
</protein>
<accession>A0A365P5U2</accession>
<evidence type="ECO:0000256" key="3">
    <source>
        <dbReference type="ARBA" id="ARBA00023098"/>
    </source>
</evidence>
<proteinExistence type="predicted"/>
<dbReference type="RefSeq" id="WP_113987862.1">
    <property type="nucleotide sequence ID" value="NZ_QLST01000001.1"/>
</dbReference>
<comment type="caution">
    <text evidence="6">The sequence shown here is derived from an EMBL/GenBank/DDBJ whole genome shotgun (WGS) entry which is preliminary data.</text>
</comment>
<evidence type="ECO:0000256" key="4">
    <source>
        <dbReference type="PROSITE-ProRule" id="PRU01161"/>
    </source>
</evidence>
<dbReference type="GO" id="GO:0016042">
    <property type="term" value="P:lipid catabolic process"/>
    <property type="evidence" value="ECO:0007669"/>
    <property type="project" value="UniProtKB-UniRule"/>
</dbReference>
<dbReference type="AlphaFoldDB" id="A0A365P5U2"/>
<dbReference type="InterPro" id="IPR050301">
    <property type="entry name" value="NTE"/>
</dbReference>
<sequence length="259" mass="28601">MDLASKSIGIVLSGGGSKGIAQAGALQFLSEKGIEACCVAGTSAGAIVGGLYAFGKSPEEILEFFKSIYFFHWKHFTFKKAGIIDSESFKKDFESILKETKIGDLKIPVHITATDLVKGKLKVFGNETKLSDAILASSSFPGMLSPYEINGKLYSDGGILNHFPTDLLQGRCDTMIGIYVSPIQNIEAHDLKSIKSVTSRAFDLLYANYNYQKFSLCDWVIEPKELADYSTFETNKSKMDVLFEIGYLEAKRSHENWNL</sequence>
<dbReference type="PANTHER" id="PTHR14226">
    <property type="entry name" value="NEUROPATHY TARGET ESTERASE/SWISS CHEESE D.MELANOGASTER"/>
    <property type="match status" value="1"/>
</dbReference>
<dbReference type="OrthoDB" id="9770965at2"/>
<reference evidence="6 7" key="1">
    <citation type="submission" date="2018-06" db="EMBL/GenBank/DDBJ databases">
        <title>Flavobacterium tibetense sp. nov., isolated from a wetland YonghuCo on Tibetan Plateau.</title>
        <authorList>
            <person name="Xing P."/>
            <person name="Phurbu D."/>
            <person name="Lu H."/>
        </authorList>
    </citation>
    <scope>NUCLEOTIDE SEQUENCE [LARGE SCALE GENOMIC DNA]</scope>
    <source>
        <strain evidence="6 7">YH5</strain>
    </source>
</reference>
<evidence type="ECO:0000313" key="7">
    <source>
        <dbReference type="Proteomes" id="UP000253319"/>
    </source>
</evidence>
<name>A0A365P5U2_9FLAO</name>
<keyword evidence="3 4" id="KW-0443">Lipid metabolism</keyword>
<evidence type="ECO:0000259" key="5">
    <source>
        <dbReference type="PROSITE" id="PS51635"/>
    </source>
</evidence>
<feature type="domain" description="PNPLA" evidence="5">
    <location>
        <begin position="10"/>
        <end position="169"/>
    </location>
</feature>
<organism evidence="6 7">
    <name type="scientific">Flavobacterium tibetense</name>
    <dbReference type="NCBI Taxonomy" id="2233533"/>
    <lineage>
        <taxon>Bacteria</taxon>
        <taxon>Pseudomonadati</taxon>
        <taxon>Bacteroidota</taxon>
        <taxon>Flavobacteriia</taxon>
        <taxon>Flavobacteriales</taxon>
        <taxon>Flavobacteriaceae</taxon>
        <taxon>Flavobacterium</taxon>
    </lineage>
</organism>
<dbReference type="Proteomes" id="UP000253319">
    <property type="component" value="Unassembled WGS sequence"/>
</dbReference>
<keyword evidence="7" id="KW-1185">Reference proteome</keyword>
<dbReference type="PANTHER" id="PTHR14226:SF78">
    <property type="entry name" value="SLR0060 PROTEIN"/>
    <property type="match status" value="1"/>
</dbReference>
<feature type="active site" description="Nucleophile" evidence="4">
    <location>
        <position position="43"/>
    </location>
</feature>
<dbReference type="SUPFAM" id="SSF52151">
    <property type="entry name" value="FabD/lysophospholipase-like"/>
    <property type="match status" value="1"/>
</dbReference>
<dbReference type="Pfam" id="PF01734">
    <property type="entry name" value="Patatin"/>
    <property type="match status" value="1"/>
</dbReference>
<keyword evidence="2 4" id="KW-0442">Lipid degradation</keyword>
<dbReference type="GO" id="GO:0016787">
    <property type="term" value="F:hydrolase activity"/>
    <property type="evidence" value="ECO:0007669"/>
    <property type="project" value="UniProtKB-UniRule"/>
</dbReference>
<evidence type="ECO:0000256" key="2">
    <source>
        <dbReference type="ARBA" id="ARBA00022963"/>
    </source>
</evidence>
<dbReference type="CDD" id="cd07205">
    <property type="entry name" value="Pat_PNPLA6_PNPLA7_NTE1_like"/>
    <property type="match status" value="1"/>
</dbReference>
<feature type="short sequence motif" description="GXGXXG" evidence="4">
    <location>
        <begin position="14"/>
        <end position="19"/>
    </location>
</feature>
<keyword evidence="1 4" id="KW-0378">Hydrolase</keyword>
<feature type="short sequence motif" description="GXSXG" evidence="4">
    <location>
        <begin position="41"/>
        <end position="45"/>
    </location>
</feature>
<gene>
    <name evidence="6" type="ORF">DPN68_01330</name>
</gene>
<feature type="active site" description="Proton acceptor" evidence="4">
    <location>
        <position position="156"/>
    </location>
</feature>